<name>A0ABR1GCU1_AURAN</name>
<reference evidence="2 3" key="1">
    <citation type="submission" date="2024-03" db="EMBL/GenBank/DDBJ databases">
        <title>Aureococcus anophagefferens CCMP1851 and Kratosvirus quantuckense: Draft genome of a second virus-susceptible host strain in the model system.</title>
        <authorList>
            <person name="Chase E."/>
            <person name="Truchon A.R."/>
            <person name="Schepens W."/>
            <person name="Wilhelm S.W."/>
        </authorList>
    </citation>
    <scope>NUCLEOTIDE SEQUENCE [LARGE SCALE GENOMIC DNA]</scope>
    <source>
        <strain evidence="2 3">CCMP1851</strain>
    </source>
</reference>
<accession>A0ABR1GCU1</accession>
<feature type="region of interest" description="Disordered" evidence="1">
    <location>
        <begin position="481"/>
        <end position="500"/>
    </location>
</feature>
<evidence type="ECO:0000313" key="2">
    <source>
        <dbReference type="EMBL" id="KAK7253693.1"/>
    </source>
</evidence>
<dbReference type="Proteomes" id="UP001363151">
    <property type="component" value="Unassembled WGS sequence"/>
</dbReference>
<keyword evidence="3" id="KW-1185">Reference proteome</keyword>
<dbReference type="EMBL" id="JBBJCI010000034">
    <property type="protein sequence ID" value="KAK7253693.1"/>
    <property type="molecule type" value="Genomic_DNA"/>
</dbReference>
<evidence type="ECO:0000313" key="3">
    <source>
        <dbReference type="Proteomes" id="UP001363151"/>
    </source>
</evidence>
<comment type="caution">
    <text evidence="2">The sequence shown here is derived from an EMBL/GenBank/DDBJ whole genome shotgun (WGS) entry which is preliminary data.</text>
</comment>
<evidence type="ECO:0008006" key="4">
    <source>
        <dbReference type="Google" id="ProtNLM"/>
    </source>
</evidence>
<feature type="region of interest" description="Disordered" evidence="1">
    <location>
        <begin position="397"/>
        <end position="418"/>
    </location>
</feature>
<organism evidence="2 3">
    <name type="scientific">Aureococcus anophagefferens</name>
    <name type="common">Harmful bloom alga</name>
    <dbReference type="NCBI Taxonomy" id="44056"/>
    <lineage>
        <taxon>Eukaryota</taxon>
        <taxon>Sar</taxon>
        <taxon>Stramenopiles</taxon>
        <taxon>Ochrophyta</taxon>
        <taxon>Pelagophyceae</taxon>
        <taxon>Pelagomonadales</taxon>
        <taxon>Pelagomonadaceae</taxon>
        <taxon>Aureococcus</taxon>
    </lineage>
</organism>
<sequence>MRITFDIFNAPDGHAAFLSVIIMSGLSAVRGLNDVGAAQIAELLEVALTRQTAALEAAMEAKLGALETRIGSRLAALEAKVGAAALAPHAPMTDAPLDLSMLPESLRGFEILGESAKIRDAVATVDAVGLERTILLAPRDAAAVEALGTFATALAEAYDATIAARLAEEGLFDRCFRAIKAGAEAFDDVYGAVWKMILDAESATKAAYVADVAAVVAAARPGSEARQATAEIAALRAAAVVRPAFNRVIADVVAALPCTAELSIPDALAVAARRRESALKRGGKGDVSSVLDVVALMIVVKKLDHARRALLGLAARDDALEIVRVKERFFDAPSRRLARPHGQRPASPSDGVAHVCEIQIVHEMLLTARKGLPGHGVYARVRNATELLESKLGAGVAGDASASRPSARRRAAATPSASGHQVFLGDKGWLSDAPPGEWLGVTADPVTGRVIGLELRDKGLKNSVPSDVAKLDKLESIDLRTNPDLAPSSKKACGSWISST</sequence>
<proteinExistence type="predicted"/>
<dbReference type="InterPro" id="IPR032675">
    <property type="entry name" value="LRR_dom_sf"/>
</dbReference>
<gene>
    <name evidence="2" type="ORF">SO694_00002236</name>
</gene>
<protein>
    <recommendedName>
        <fullName evidence="4">DUF222 domain-containing protein</fullName>
    </recommendedName>
</protein>
<evidence type="ECO:0000256" key="1">
    <source>
        <dbReference type="SAM" id="MobiDB-lite"/>
    </source>
</evidence>
<dbReference type="Gene3D" id="3.80.10.10">
    <property type="entry name" value="Ribonuclease Inhibitor"/>
    <property type="match status" value="1"/>
</dbReference>